<dbReference type="SUPFAM" id="SSF47336">
    <property type="entry name" value="ACP-like"/>
    <property type="match status" value="1"/>
</dbReference>
<evidence type="ECO:0000313" key="5">
    <source>
        <dbReference type="EMBL" id="GAA1664251.1"/>
    </source>
</evidence>
<dbReference type="InterPro" id="IPR050091">
    <property type="entry name" value="PKS_NRPS_Biosynth_Enz"/>
</dbReference>
<dbReference type="SMART" id="SM00823">
    <property type="entry name" value="PKS_PP"/>
    <property type="match status" value="1"/>
</dbReference>
<dbReference type="PANTHER" id="PTHR43775">
    <property type="entry name" value="FATTY ACID SYNTHASE"/>
    <property type="match status" value="1"/>
</dbReference>
<dbReference type="PANTHER" id="PTHR43775:SF37">
    <property type="entry name" value="SI:DKEY-61P9.11"/>
    <property type="match status" value="1"/>
</dbReference>
<dbReference type="InterPro" id="IPR020806">
    <property type="entry name" value="PKS_PP-bd"/>
</dbReference>
<dbReference type="Proteomes" id="UP001500618">
    <property type="component" value="Unassembled WGS sequence"/>
</dbReference>
<dbReference type="Pfam" id="PF00550">
    <property type="entry name" value="PP-binding"/>
    <property type="match status" value="1"/>
</dbReference>
<dbReference type="InterPro" id="IPR029058">
    <property type="entry name" value="AB_hydrolase_fold"/>
</dbReference>
<name>A0ABN2G2I9_9ACTN</name>
<dbReference type="Pfam" id="PF00975">
    <property type="entry name" value="Thioesterase"/>
    <property type="match status" value="1"/>
</dbReference>
<dbReference type="Gene3D" id="1.10.1200.10">
    <property type="entry name" value="ACP-like"/>
    <property type="match status" value="1"/>
</dbReference>
<gene>
    <name evidence="5" type="ORF">GCM10009765_12240</name>
</gene>
<keyword evidence="6" id="KW-1185">Reference proteome</keyword>
<dbReference type="RefSeq" id="WP_344307918.1">
    <property type="nucleotide sequence ID" value="NZ_BAAANY010000004.1"/>
</dbReference>
<evidence type="ECO:0000256" key="1">
    <source>
        <dbReference type="ARBA" id="ARBA00022450"/>
    </source>
</evidence>
<dbReference type="InterPro" id="IPR036736">
    <property type="entry name" value="ACP-like_sf"/>
</dbReference>
<accession>A0ABN2G2I9</accession>
<keyword evidence="2" id="KW-0597">Phosphoprotein</keyword>
<protein>
    <recommendedName>
        <fullName evidence="4">Carrier domain-containing protein</fullName>
    </recommendedName>
</protein>
<evidence type="ECO:0000256" key="3">
    <source>
        <dbReference type="ARBA" id="ARBA00023268"/>
    </source>
</evidence>
<dbReference type="InterPro" id="IPR009081">
    <property type="entry name" value="PP-bd_ACP"/>
</dbReference>
<comment type="caution">
    <text evidence="5">The sequence shown here is derived from an EMBL/GenBank/DDBJ whole genome shotgun (WGS) entry which is preliminary data.</text>
</comment>
<keyword evidence="1" id="KW-0596">Phosphopantetheine</keyword>
<reference evidence="5 6" key="1">
    <citation type="journal article" date="2019" name="Int. J. Syst. Evol. Microbiol.">
        <title>The Global Catalogue of Microorganisms (GCM) 10K type strain sequencing project: providing services to taxonomists for standard genome sequencing and annotation.</title>
        <authorList>
            <consortium name="The Broad Institute Genomics Platform"/>
            <consortium name="The Broad Institute Genome Sequencing Center for Infectious Disease"/>
            <person name="Wu L."/>
            <person name="Ma J."/>
        </authorList>
    </citation>
    <scope>NUCLEOTIDE SEQUENCE [LARGE SCALE GENOMIC DNA]</scope>
    <source>
        <strain evidence="5 6">JCM 14718</strain>
    </source>
</reference>
<keyword evidence="3" id="KW-0511">Multifunctional enzyme</keyword>
<dbReference type="SUPFAM" id="SSF53474">
    <property type="entry name" value="alpha/beta-Hydrolases"/>
    <property type="match status" value="1"/>
</dbReference>
<proteinExistence type="predicted"/>
<dbReference type="PROSITE" id="PS50075">
    <property type="entry name" value="CARRIER"/>
    <property type="match status" value="1"/>
</dbReference>
<sequence length="348" mass="38320">MTLDRSQVEKLLVAQWSELLDLDVRADENVFDLGAYSLLVVDVVKRLRDAGVEVKAMDVFDHPAPAELAQHLCADEPQPTSPTDDLVGRVWRESIDPTDPAAPAALVPIIADGTREPLYCVPMGTGHAQFFGTIAENFRQGRPVYGFQDRGRTAKVRPFLSIRDMAANYVQELRAFQPQGPYHLAGFCSGAVVAQEMARILTESGEDVPTLVMAGPSGDYPEMDPGLGLTELVEFQLGTVRNKLGRDLTDLDSVVRDLAELRWFEDGLPAADFYRRMVLFAGALFAQEHHTPQHYAGPAVVCMYAHEDVRSYWAPLLPAATIMQVAAITTLDLLREPALAAEFSRLLA</sequence>
<organism evidence="5 6">
    <name type="scientific">Fodinicola feengrottensis</name>
    <dbReference type="NCBI Taxonomy" id="435914"/>
    <lineage>
        <taxon>Bacteria</taxon>
        <taxon>Bacillati</taxon>
        <taxon>Actinomycetota</taxon>
        <taxon>Actinomycetes</taxon>
        <taxon>Mycobacteriales</taxon>
        <taxon>Fodinicola</taxon>
    </lineage>
</organism>
<dbReference type="Gene3D" id="3.40.50.1820">
    <property type="entry name" value="alpha/beta hydrolase"/>
    <property type="match status" value="1"/>
</dbReference>
<feature type="domain" description="Carrier" evidence="4">
    <location>
        <begin position="3"/>
        <end position="76"/>
    </location>
</feature>
<dbReference type="EMBL" id="BAAANY010000004">
    <property type="protein sequence ID" value="GAA1664251.1"/>
    <property type="molecule type" value="Genomic_DNA"/>
</dbReference>
<evidence type="ECO:0000313" key="6">
    <source>
        <dbReference type="Proteomes" id="UP001500618"/>
    </source>
</evidence>
<evidence type="ECO:0000256" key="2">
    <source>
        <dbReference type="ARBA" id="ARBA00022553"/>
    </source>
</evidence>
<dbReference type="InterPro" id="IPR001031">
    <property type="entry name" value="Thioesterase"/>
</dbReference>
<evidence type="ECO:0000259" key="4">
    <source>
        <dbReference type="PROSITE" id="PS50075"/>
    </source>
</evidence>